<evidence type="ECO:0000313" key="4">
    <source>
        <dbReference type="Proteomes" id="UP000085678"/>
    </source>
</evidence>
<dbReference type="InterPro" id="IPR036291">
    <property type="entry name" value="NAD(P)-bd_dom_sf"/>
</dbReference>
<dbReference type="STRING" id="7574.A0A1S3INH3"/>
<dbReference type="PROSITE" id="PS00061">
    <property type="entry name" value="ADH_SHORT"/>
    <property type="match status" value="1"/>
</dbReference>
<name>A0A1S3INH3_LINAN</name>
<dbReference type="InterPro" id="IPR020904">
    <property type="entry name" value="Sc_DH/Rdtase_CS"/>
</dbReference>
<reference evidence="5" key="1">
    <citation type="submission" date="2025-08" db="UniProtKB">
        <authorList>
            <consortium name="RefSeq"/>
        </authorList>
    </citation>
    <scope>IDENTIFICATION</scope>
    <source>
        <tissue evidence="5">Gonads</tissue>
    </source>
</reference>
<dbReference type="PRINTS" id="PR00081">
    <property type="entry name" value="GDHRDH"/>
</dbReference>
<dbReference type="GO" id="GO:0016491">
    <property type="term" value="F:oxidoreductase activity"/>
    <property type="evidence" value="ECO:0007669"/>
    <property type="project" value="UniProtKB-KW"/>
</dbReference>
<protein>
    <submittedName>
        <fullName evidence="5">Retinol dehydrogenase 16-like</fullName>
    </submittedName>
</protein>
<dbReference type="PANTHER" id="PTHR43313">
    <property type="entry name" value="SHORT-CHAIN DEHYDROGENASE/REDUCTASE FAMILY 9C"/>
    <property type="match status" value="1"/>
</dbReference>
<organism evidence="4 5">
    <name type="scientific">Lingula anatina</name>
    <name type="common">Brachiopod</name>
    <name type="synonym">Lingula unguis</name>
    <dbReference type="NCBI Taxonomy" id="7574"/>
    <lineage>
        <taxon>Eukaryota</taxon>
        <taxon>Metazoa</taxon>
        <taxon>Spiralia</taxon>
        <taxon>Lophotrochozoa</taxon>
        <taxon>Brachiopoda</taxon>
        <taxon>Linguliformea</taxon>
        <taxon>Lingulata</taxon>
        <taxon>Lingulida</taxon>
        <taxon>Linguloidea</taxon>
        <taxon>Lingulidae</taxon>
        <taxon>Lingula</taxon>
    </lineage>
</organism>
<feature type="transmembrane region" description="Helical" evidence="3">
    <location>
        <begin position="6"/>
        <end position="26"/>
    </location>
</feature>
<comment type="similarity">
    <text evidence="2">Belongs to the short-chain dehydrogenases/reductases (SDR) family.</text>
</comment>
<dbReference type="KEGG" id="lak:106165427"/>
<dbReference type="RefSeq" id="XP_013399084.1">
    <property type="nucleotide sequence ID" value="XM_013543630.2"/>
</dbReference>
<dbReference type="AlphaFoldDB" id="A0A1S3INH3"/>
<evidence type="ECO:0000256" key="2">
    <source>
        <dbReference type="RuleBase" id="RU000363"/>
    </source>
</evidence>
<gene>
    <name evidence="5" type="primary">LOC106165427</name>
</gene>
<dbReference type="Pfam" id="PF00106">
    <property type="entry name" value="adh_short"/>
    <property type="match status" value="1"/>
</dbReference>
<proteinExistence type="inferred from homology"/>
<dbReference type="InParanoid" id="A0A1S3INH3"/>
<dbReference type="GeneID" id="106165427"/>
<dbReference type="PRINTS" id="PR00080">
    <property type="entry name" value="SDRFAMILY"/>
</dbReference>
<dbReference type="Gene3D" id="3.40.50.720">
    <property type="entry name" value="NAD(P)-binding Rossmann-like Domain"/>
    <property type="match status" value="1"/>
</dbReference>
<sequence>MDTGLSCMTLWPVATFIFIFVINRYMHKLRLSPRTYKDKFVLITGCDSGFGKITAKKLHEMGFNVFAACLTEKGVQELAGLSQQKGRLLPFLMDVSKTESIQQGYEFVSQHIPKGKGLWGLVNNAGISGGFGPPEFFTRATYQGALDVNTLGMIDVTLRFLPLLKQAKGRLVNMCSVMGRVCLPLCTPYAVSKFAVEAFSDGMRKHLKIWGVSVHVIEPGFFTTNLSDPARLSGEFDKIYDNAPPPAREEYGDIYVQEVKEVIVKDMERSSSPDIHLVRDAYITALTARFPYTRYHVGTDAHIFLFFLSFLPGAWEDWLHSFFNTIVLPGALR</sequence>
<keyword evidence="4" id="KW-1185">Reference proteome</keyword>
<evidence type="ECO:0000256" key="1">
    <source>
        <dbReference type="ARBA" id="ARBA00023002"/>
    </source>
</evidence>
<keyword evidence="3" id="KW-0472">Membrane</keyword>
<dbReference type="GO" id="GO:0008202">
    <property type="term" value="P:steroid metabolic process"/>
    <property type="evidence" value="ECO:0007669"/>
    <property type="project" value="TreeGrafter"/>
</dbReference>
<dbReference type="PANTHER" id="PTHR43313:SF1">
    <property type="entry name" value="3BETA-HYDROXYSTEROID DEHYDROGENASE DHS-16"/>
    <property type="match status" value="1"/>
</dbReference>
<evidence type="ECO:0000256" key="3">
    <source>
        <dbReference type="SAM" id="Phobius"/>
    </source>
</evidence>
<dbReference type="InterPro" id="IPR002347">
    <property type="entry name" value="SDR_fam"/>
</dbReference>
<dbReference type="Proteomes" id="UP000085678">
    <property type="component" value="Unplaced"/>
</dbReference>
<dbReference type="OrthoDB" id="5296at2759"/>
<dbReference type="FunCoup" id="A0A1S3INH3">
    <property type="interactions" value="19"/>
</dbReference>
<accession>A0A1S3INH3</accession>
<dbReference type="SUPFAM" id="SSF51735">
    <property type="entry name" value="NAD(P)-binding Rossmann-fold domains"/>
    <property type="match status" value="1"/>
</dbReference>
<evidence type="ECO:0000313" key="5">
    <source>
        <dbReference type="RefSeq" id="XP_013399084.1"/>
    </source>
</evidence>
<keyword evidence="3" id="KW-0812">Transmembrane</keyword>
<keyword evidence="3" id="KW-1133">Transmembrane helix</keyword>
<keyword evidence="1" id="KW-0560">Oxidoreductase</keyword>